<dbReference type="Pfam" id="PF01841">
    <property type="entry name" value="Transglut_core"/>
    <property type="match status" value="1"/>
</dbReference>
<evidence type="ECO:0000313" key="4">
    <source>
        <dbReference type="Proteomes" id="UP000001555"/>
    </source>
</evidence>
<dbReference type="VEuPathDB" id="VectorBase:ISCI009303"/>
<dbReference type="EnsemblMetazoa" id="ISCW009303-RA">
    <property type="protein sequence ID" value="ISCW009303-PA"/>
    <property type="gene ID" value="ISCW009303"/>
</dbReference>
<dbReference type="InterPro" id="IPR036985">
    <property type="entry name" value="Transglutaminase-like_sf"/>
</dbReference>
<dbReference type="Proteomes" id="UP000001555">
    <property type="component" value="Unassembled WGS sequence"/>
</dbReference>
<dbReference type="HOGENOM" id="CLU_088796_1_0_1"/>
<dbReference type="EMBL" id="ABJB010577909">
    <property type="status" value="NOT_ANNOTATED_CDS"/>
    <property type="molecule type" value="Genomic_DNA"/>
</dbReference>
<proteinExistence type="predicted"/>
<dbReference type="InterPro" id="IPR013783">
    <property type="entry name" value="Ig-like_fold"/>
</dbReference>
<dbReference type="SMART" id="SM00460">
    <property type="entry name" value="TGc"/>
    <property type="match status" value="1"/>
</dbReference>
<keyword evidence="4" id="KW-1185">Reference proteome</keyword>
<dbReference type="EC" id="2.3.2.13" evidence="2"/>
<dbReference type="STRING" id="6945.B7PZ38"/>
<dbReference type="InterPro" id="IPR002931">
    <property type="entry name" value="Transglutaminase-like"/>
</dbReference>
<sequence>MRSPAQTPVGRWTLGLKTGDEDVHVVDRHIYIIFNAWLPEDPVYMENEEEREFYIVKDSSVYFYGTHKNWAKKKWYYGQFEKVTLAAIEFLLRRSGLTSAQRADHVMLVRALAAAVNMQDDQGVMLGRWTTPFSGGTSPSAWNSTLPILNKYMESGGNAVKYAQCFVFGAVLTTLLRALGIPSRTVTNFGSAHDDDGDMAVDYYYDENEKHIPGGDQEW</sequence>
<dbReference type="PaxDb" id="6945-B7PZ38"/>
<dbReference type="InParanoid" id="B7PZ38"/>
<accession>B7PZ38</accession>
<dbReference type="VEuPathDB" id="VectorBase:ISCW009303"/>
<organism>
    <name type="scientific">Ixodes scapularis</name>
    <name type="common">Black-legged tick</name>
    <name type="synonym">Deer tick</name>
    <dbReference type="NCBI Taxonomy" id="6945"/>
    <lineage>
        <taxon>Eukaryota</taxon>
        <taxon>Metazoa</taxon>
        <taxon>Ecdysozoa</taxon>
        <taxon>Arthropoda</taxon>
        <taxon>Chelicerata</taxon>
        <taxon>Arachnida</taxon>
        <taxon>Acari</taxon>
        <taxon>Parasitiformes</taxon>
        <taxon>Ixodida</taxon>
        <taxon>Ixodoidea</taxon>
        <taxon>Ixodidae</taxon>
        <taxon>Ixodinae</taxon>
        <taxon>Ixodes</taxon>
    </lineage>
</organism>
<keyword evidence="2" id="KW-0808">Transferase</keyword>
<name>B7PZ38_IXOSC</name>
<reference evidence="3" key="2">
    <citation type="submission" date="2020-05" db="UniProtKB">
        <authorList>
            <consortium name="EnsemblMetazoa"/>
        </authorList>
    </citation>
    <scope>IDENTIFICATION</scope>
    <source>
        <strain evidence="3">wikel</strain>
    </source>
</reference>
<dbReference type="SUPFAM" id="SSF54001">
    <property type="entry name" value="Cysteine proteinases"/>
    <property type="match status" value="1"/>
</dbReference>
<dbReference type="Gene3D" id="2.60.40.10">
    <property type="entry name" value="Immunoglobulins"/>
    <property type="match status" value="1"/>
</dbReference>
<reference evidence="2 4" key="1">
    <citation type="submission" date="2008-03" db="EMBL/GenBank/DDBJ databases">
        <title>Annotation of Ixodes scapularis.</title>
        <authorList>
            <consortium name="Ixodes scapularis Genome Project Consortium"/>
            <person name="Caler E."/>
            <person name="Hannick L.I."/>
            <person name="Bidwell S."/>
            <person name="Joardar V."/>
            <person name="Thiagarajan M."/>
            <person name="Amedeo P."/>
            <person name="Galinsky K.J."/>
            <person name="Schobel S."/>
            <person name="Inman J."/>
            <person name="Hostetler J."/>
            <person name="Miller J."/>
            <person name="Hammond M."/>
            <person name="Megy K."/>
            <person name="Lawson D."/>
            <person name="Kodira C."/>
            <person name="Sutton G."/>
            <person name="Meyer J."/>
            <person name="Hill C.A."/>
            <person name="Birren B."/>
            <person name="Nene V."/>
            <person name="Collins F."/>
            <person name="Alarcon-Chaidez F."/>
            <person name="Wikel S."/>
            <person name="Strausberg R."/>
        </authorList>
    </citation>
    <scope>NUCLEOTIDE SEQUENCE [LARGE SCALE GENOMIC DNA]</scope>
    <source>
        <strain evidence="4">Wikel</strain>
        <strain evidence="2">Wikel colony</strain>
    </source>
</reference>
<gene>
    <name evidence="2" type="ORF">IscW_ISCW009303</name>
</gene>
<evidence type="ECO:0000313" key="3">
    <source>
        <dbReference type="EnsemblMetazoa" id="ISCW009303-PA"/>
    </source>
</evidence>
<dbReference type="AlphaFoldDB" id="B7PZ38"/>
<keyword evidence="2" id="KW-0012">Acyltransferase</keyword>
<dbReference type="InterPro" id="IPR050779">
    <property type="entry name" value="Transglutaminase"/>
</dbReference>
<evidence type="ECO:0000313" key="2">
    <source>
        <dbReference type="EMBL" id="EEC11860.1"/>
    </source>
</evidence>
<dbReference type="PANTHER" id="PTHR11590">
    <property type="entry name" value="PROTEIN-GLUTAMINE GAMMA-GLUTAMYLTRANSFERASE"/>
    <property type="match status" value="1"/>
</dbReference>
<dbReference type="EMBL" id="ABJB010130157">
    <property type="status" value="NOT_ANNOTATED_CDS"/>
    <property type="molecule type" value="Genomic_DNA"/>
</dbReference>
<protein>
    <submittedName>
        <fullName evidence="2 3">Prostate-specific transglutaminase, putative</fullName>
        <ecNumber evidence="2">2.3.2.13</ecNumber>
    </submittedName>
</protein>
<feature type="domain" description="Transglutaminase-like" evidence="1">
    <location>
        <begin position="157"/>
        <end position="219"/>
    </location>
</feature>
<evidence type="ECO:0000259" key="1">
    <source>
        <dbReference type="SMART" id="SM00460"/>
    </source>
</evidence>
<dbReference type="InterPro" id="IPR038765">
    <property type="entry name" value="Papain-like_cys_pep_sf"/>
</dbReference>
<dbReference type="Gene3D" id="3.90.260.10">
    <property type="entry name" value="Transglutaminase-like"/>
    <property type="match status" value="1"/>
</dbReference>
<dbReference type="PANTHER" id="PTHR11590:SF40">
    <property type="entry name" value="HEMOCYTE PROTEIN-GLUTAMINE GAMMA-GLUTAMYLTRANSFERASE-LIKE PROTEIN"/>
    <property type="match status" value="1"/>
</dbReference>
<dbReference type="GO" id="GO:0003810">
    <property type="term" value="F:protein-glutamine gamma-glutamyltransferase activity"/>
    <property type="evidence" value="ECO:0007669"/>
    <property type="project" value="UniProtKB-EC"/>
</dbReference>
<dbReference type="FunFam" id="3.90.260.10:FF:000029">
    <property type="entry name" value="Prostate-specific transglutaminase, putative"/>
    <property type="match status" value="1"/>
</dbReference>
<dbReference type="EMBL" id="DS823929">
    <property type="protein sequence ID" value="EEC11860.1"/>
    <property type="molecule type" value="Genomic_DNA"/>
</dbReference>